<dbReference type="Proteomes" id="UP000236729">
    <property type="component" value="Unassembled WGS sequence"/>
</dbReference>
<protein>
    <submittedName>
        <fullName evidence="2">Uncharacterized protein</fullName>
    </submittedName>
</protein>
<gene>
    <name evidence="2" type="ORF">SAMN02982929_05755</name>
    <name evidence="3" type="ORF">SAMN05216506_104284</name>
</gene>
<proteinExistence type="predicted"/>
<evidence type="ECO:0000256" key="1">
    <source>
        <dbReference type="SAM" id="MobiDB-lite"/>
    </source>
</evidence>
<dbReference type="Proteomes" id="UP000199690">
    <property type="component" value="Unassembled WGS sequence"/>
</dbReference>
<reference evidence="4 5" key="1">
    <citation type="submission" date="2016-10" db="EMBL/GenBank/DDBJ databases">
        <authorList>
            <person name="Varghese N."/>
            <person name="Submissions S."/>
        </authorList>
    </citation>
    <scope>NUCLEOTIDE SEQUENCE [LARGE SCALE GENOMIC DNA]</scope>
    <source>
        <strain evidence="5">ATCC 20501</strain>
        <strain evidence="3 4">CGMCC 4.3529</strain>
    </source>
</reference>
<evidence type="ECO:0000313" key="4">
    <source>
        <dbReference type="Proteomes" id="UP000199690"/>
    </source>
</evidence>
<evidence type="ECO:0000313" key="3">
    <source>
        <dbReference type="EMBL" id="SFD43264.1"/>
    </source>
</evidence>
<dbReference type="AlphaFoldDB" id="A0A1H6E8J1"/>
<dbReference type="EMBL" id="FOME01000004">
    <property type="protein sequence ID" value="SFD43264.1"/>
    <property type="molecule type" value="Genomic_DNA"/>
</dbReference>
<accession>A0A1I1S9S4</accession>
<organism evidence="2 5">
    <name type="scientific">Saccharopolyspora kobensis</name>
    <dbReference type="NCBI Taxonomy" id="146035"/>
    <lineage>
        <taxon>Bacteria</taxon>
        <taxon>Bacillati</taxon>
        <taxon>Actinomycetota</taxon>
        <taxon>Actinomycetes</taxon>
        <taxon>Pseudonocardiales</taxon>
        <taxon>Pseudonocardiaceae</taxon>
        <taxon>Saccharopolyspora</taxon>
    </lineage>
</organism>
<dbReference type="EMBL" id="FNVB01000009">
    <property type="protein sequence ID" value="SEG93175.1"/>
    <property type="molecule type" value="Genomic_DNA"/>
</dbReference>
<evidence type="ECO:0000313" key="2">
    <source>
        <dbReference type="EMBL" id="SEG93175.1"/>
    </source>
</evidence>
<sequence length="147" mass="14630">MVRVVASGVRSSSSSRIAVAVAGLAVMLGAGGVAFANTGDAPTDGGKPTAIECRKVEHLEPGVPFEPAKPVEDAPAEPLEPGAPAVPAKPIEEAPTKPLEPGAGEAIECRQVDGPLPGVPSHPTEPGAEVLPPGTPGESAEQAEPVK</sequence>
<feature type="compositionally biased region" description="Low complexity" evidence="1">
    <location>
        <begin position="76"/>
        <end position="88"/>
    </location>
</feature>
<reference evidence="2" key="2">
    <citation type="submission" date="2016-10" db="EMBL/GenBank/DDBJ databases">
        <authorList>
            <person name="de Groot N.N."/>
        </authorList>
    </citation>
    <scope>NUCLEOTIDE SEQUENCE [LARGE SCALE GENOMIC DNA]</scope>
    <source>
        <strain evidence="2">ATCC 20501</strain>
    </source>
</reference>
<evidence type="ECO:0000313" key="5">
    <source>
        <dbReference type="Proteomes" id="UP000236729"/>
    </source>
</evidence>
<dbReference type="RefSeq" id="WP_093351789.1">
    <property type="nucleotide sequence ID" value="NZ_FNVB01000009.1"/>
</dbReference>
<feature type="region of interest" description="Disordered" evidence="1">
    <location>
        <begin position="61"/>
        <end position="147"/>
    </location>
</feature>
<name>A0A1H6E8J1_9PSEU</name>
<accession>A0A1H6E8J1</accession>
<keyword evidence="4" id="KW-1185">Reference proteome</keyword>